<sequence>MSIFSKFLTGMSFRTTTPTFAAGEEIEVYVTELDEESGELVAQVGETRLHFENGETDIVGCRVLAKVESFDDAEHRGRLTHLKTLSQGSF</sequence>
<dbReference type="InterPro" id="IPR055935">
    <property type="entry name" value="DUF7513"/>
</dbReference>
<reference evidence="3 4" key="2">
    <citation type="submission" date="2018-12" db="EMBL/GenBank/DDBJ databases">
        <title>Draft genome sequence of Haloarcula hispinica strain 18.1, an halophilic archaeon isolated from Chott El Jerid of Southern Tunisia.</title>
        <authorList>
            <person name="Najjari A."/>
            <person name="Ben Dhia O."/>
            <person name="Ferjani R."/>
            <person name="Mahjoubi M."/>
            <person name="Sghaier H."/>
            <person name="Elshahed M."/>
            <person name="Ouzari H.I."/>
            <person name="Cherid A."/>
            <person name="Youssef N."/>
        </authorList>
    </citation>
    <scope>NUCLEOTIDE SEQUENCE [LARGE SCALE GENOMIC DNA]</scope>
    <source>
        <strain evidence="3 4">18.1</strain>
    </source>
</reference>
<evidence type="ECO:0000313" key="2">
    <source>
        <dbReference type="EMBL" id="KAA9409307.1"/>
    </source>
</evidence>
<dbReference type="RefSeq" id="WP_050037749.1">
    <property type="nucleotide sequence ID" value="NZ_CABITY010000002.1"/>
</dbReference>
<evidence type="ECO:0000313" key="4">
    <source>
        <dbReference type="Proteomes" id="UP000293535"/>
    </source>
</evidence>
<dbReference type="AlphaFoldDB" id="A0A482TAD3"/>
<reference evidence="2 5" key="1">
    <citation type="submission" date="2018-11" db="EMBL/GenBank/DDBJ databases">
        <title>Genomic analysis of Haloarcula hispanica CBA1121.</title>
        <authorList>
            <person name="Kim Y.B."/>
            <person name="Roh S.W."/>
        </authorList>
    </citation>
    <scope>NUCLEOTIDE SEQUENCE [LARGE SCALE GENOMIC DNA]</scope>
    <source>
        <strain evidence="2 5">CBA1121</strain>
    </source>
</reference>
<protein>
    <recommendedName>
        <fullName evidence="1">DUF7513 domain-containing protein</fullName>
    </recommendedName>
</protein>
<name>A0A482TAD3_HALHI</name>
<evidence type="ECO:0000313" key="5">
    <source>
        <dbReference type="Proteomes" id="UP000326244"/>
    </source>
</evidence>
<organism evidence="3 4">
    <name type="scientific">Haloarcula hispanica</name>
    <dbReference type="NCBI Taxonomy" id="51589"/>
    <lineage>
        <taxon>Archaea</taxon>
        <taxon>Methanobacteriati</taxon>
        <taxon>Methanobacteriota</taxon>
        <taxon>Stenosarchaea group</taxon>
        <taxon>Halobacteria</taxon>
        <taxon>Halobacteriales</taxon>
        <taxon>Haloarculaceae</taxon>
        <taxon>Haloarcula</taxon>
    </lineage>
</organism>
<gene>
    <name evidence="2" type="ORF">EGO51_05690</name>
    <name evidence="3" type="ORF">ELS20_02135</name>
</gene>
<dbReference type="Proteomes" id="UP000293535">
    <property type="component" value="Unassembled WGS sequence"/>
</dbReference>
<feature type="domain" description="DUF7513" evidence="1">
    <location>
        <begin position="1"/>
        <end position="82"/>
    </location>
</feature>
<dbReference type="Pfam" id="PF24353">
    <property type="entry name" value="DUF7513"/>
    <property type="match status" value="1"/>
</dbReference>
<accession>A0A482TAD3</accession>
<evidence type="ECO:0000313" key="3">
    <source>
        <dbReference type="EMBL" id="RYJ08959.1"/>
    </source>
</evidence>
<dbReference type="EMBL" id="RQWK01000001">
    <property type="protein sequence ID" value="KAA9409307.1"/>
    <property type="molecule type" value="Genomic_DNA"/>
</dbReference>
<dbReference type="GeneID" id="99237921"/>
<proteinExistence type="predicted"/>
<comment type="caution">
    <text evidence="3">The sequence shown here is derived from an EMBL/GenBank/DDBJ whole genome shotgun (WGS) entry which is preliminary data.</text>
</comment>
<evidence type="ECO:0000259" key="1">
    <source>
        <dbReference type="Pfam" id="PF24353"/>
    </source>
</evidence>
<dbReference type="EMBL" id="RZIG01000002">
    <property type="protein sequence ID" value="RYJ08959.1"/>
    <property type="molecule type" value="Genomic_DNA"/>
</dbReference>
<dbReference type="Proteomes" id="UP000326244">
    <property type="component" value="Unassembled WGS sequence"/>
</dbReference>